<keyword evidence="10" id="KW-0325">Glycoprotein</keyword>
<feature type="domain" description="VWFA" evidence="14">
    <location>
        <begin position="183"/>
        <end position="323"/>
    </location>
</feature>
<dbReference type="InterPro" id="IPR001254">
    <property type="entry name" value="Trypsin_dom"/>
</dbReference>
<dbReference type="CDD" id="cd00198">
    <property type="entry name" value="vWFA"/>
    <property type="match status" value="1"/>
</dbReference>
<dbReference type="Pfam" id="PF00084">
    <property type="entry name" value="Sushi"/>
    <property type="match status" value="2"/>
</dbReference>
<dbReference type="SUPFAM" id="SSF53300">
    <property type="entry name" value="vWA-like"/>
    <property type="match status" value="1"/>
</dbReference>
<dbReference type="PRINTS" id="PR00453">
    <property type="entry name" value="VWFADOMAIN"/>
</dbReference>
<dbReference type="SMART" id="SM00327">
    <property type="entry name" value="VWA"/>
    <property type="match status" value="1"/>
</dbReference>
<evidence type="ECO:0000256" key="7">
    <source>
        <dbReference type="ARBA" id="ARBA00022737"/>
    </source>
</evidence>
<dbReference type="PROSITE" id="PS50240">
    <property type="entry name" value="TRYPSIN_DOM"/>
    <property type="match status" value="1"/>
</dbReference>
<comment type="cofactor">
    <cofactor evidence="1">
        <name>Mn(2+)</name>
        <dbReference type="ChEBI" id="CHEBI:29035"/>
    </cofactor>
</comment>
<evidence type="ECO:0000256" key="5">
    <source>
        <dbReference type="ARBA" id="ARBA00022659"/>
    </source>
</evidence>
<keyword evidence="18" id="KW-1185">Reference proteome</keyword>
<comment type="cofactor">
    <cofactor evidence="2">
        <name>Mg(2+)</name>
        <dbReference type="ChEBI" id="CHEBI:18420"/>
    </cofactor>
</comment>
<name>A0ABN8MIQ9_9CNID</name>
<dbReference type="SUPFAM" id="SSF50494">
    <property type="entry name" value="Trypsin-like serine proteases"/>
    <property type="match status" value="1"/>
</dbReference>
<keyword evidence="8" id="KW-0391">Immunity</keyword>
<dbReference type="InterPro" id="IPR001314">
    <property type="entry name" value="Peptidase_S1A"/>
</dbReference>
<dbReference type="CDD" id="cd00190">
    <property type="entry name" value="Tryp_SPc"/>
    <property type="match status" value="1"/>
</dbReference>
<keyword evidence="13" id="KW-0720">Serine protease</keyword>
<evidence type="ECO:0000313" key="18">
    <source>
        <dbReference type="Proteomes" id="UP001159427"/>
    </source>
</evidence>
<dbReference type="Gene3D" id="2.40.10.10">
    <property type="entry name" value="Trypsin-like serine proteases"/>
    <property type="match status" value="1"/>
</dbReference>
<reference evidence="17 18" key="1">
    <citation type="submission" date="2022-05" db="EMBL/GenBank/DDBJ databases">
        <authorList>
            <consortium name="Genoscope - CEA"/>
            <person name="William W."/>
        </authorList>
    </citation>
    <scope>NUCLEOTIDE SEQUENCE [LARGE SCALE GENOMIC DNA]</scope>
</reference>
<keyword evidence="7" id="KW-0677">Repeat</keyword>
<dbReference type="InterPro" id="IPR036465">
    <property type="entry name" value="vWFA_dom_sf"/>
</dbReference>
<feature type="disulfide bond" evidence="12">
    <location>
        <begin position="29"/>
        <end position="56"/>
    </location>
</feature>
<protein>
    <recommendedName>
        <fullName evidence="11">C3/C5 convertase</fullName>
    </recommendedName>
</protein>
<evidence type="ECO:0000256" key="1">
    <source>
        <dbReference type="ARBA" id="ARBA00001936"/>
    </source>
</evidence>
<evidence type="ECO:0000256" key="8">
    <source>
        <dbReference type="ARBA" id="ARBA00022859"/>
    </source>
</evidence>
<dbReference type="InterPro" id="IPR043504">
    <property type="entry name" value="Peptidase_S1_PA_chymotrypsin"/>
</dbReference>
<keyword evidence="13" id="KW-0378">Hydrolase</keyword>
<evidence type="ECO:0000313" key="17">
    <source>
        <dbReference type="EMBL" id="CAH3029587.1"/>
    </source>
</evidence>
<keyword evidence="6" id="KW-0732">Signal</keyword>
<dbReference type="PROSITE" id="PS00134">
    <property type="entry name" value="TRYPSIN_HIS"/>
    <property type="match status" value="1"/>
</dbReference>
<sequence length="599" mass="66827">ERECPDPGRPDNGDRFGDFKVGSTVRFSCQYGFVLHGSRERTCMGNLEWSGYLTTCQDGNTDCLILGTPIRGRKYGSEYNHGDIVTFECDRGFAIKGSPVRRCMENGTWNGTETTCKDELQDLIKDVNETSSFLRKNMLDPLLESSCNDGNETGCNESNVQDVDILGRAIDLDSNFVSKGGLDLVFVVDSSSSVTRKGFEKGLNFSIELYVACLKNFVRKKWARIAFITFGTVAKLEFNWGEAKVDTPEKTTEAIRKVKYMGGATASAIALRKVRTEVVPFARDDSKRVLVFITDGFANIGGPPEKEADFLKSKERFEIFAVGPACGESPVDFKARIVGGSNSKRGWWPWQVGIHKLDNRGIKFDLICGGALISTQWVLTAAHCFAKSKETQKYEIIAGDHRLDKEEEWEQKTQLAKIFVHQEFQPDLYLNDIALVKLKNNLEIKKYVKTVCLPDEKEGDLAIPSKYGFVSGWGVTKALKPKKLSKAPPKAKVLKYSSYTIQHDRLCVNRSFLPLNSTVSFCAGDGKGGNDTCQGDSGGAFVREGKRGKTYRWVVAGLVSWGKGCAQKDQYGYYTRVYPFIDWIRKTVNENTDLKKGNA</sequence>
<dbReference type="InterPro" id="IPR000436">
    <property type="entry name" value="Sushi_SCR_CCP_dom"/>
</dbReference>
<evidence type="ECO:0000259" key="15">
    <source>
        <dbReference type="PROSITE" id="PS50240"/>
    </source>
</evidence>
<accession>A0ABN8MIQ9</accession>
<keyword evidence="5 12" id="KW-0768">Sushi</keyword>
<comment type="caution">
    <text evidence="12">Lacks conserved residue(s) required for the propagation of feature annotation.</text>
</comment>
<gene>
    <name evidence="17" type="ORF">PEVE_00036433</name>
</gene>
<comment type="subcellular location">
    <subcellularLocation>
        <location evidence="3">Cell surface</location>
    </subcellularLocation>
</comment>
<evidence type="ECO:0000256" key="10">
    <source>
        <dbReference type="ARBA" id="ARBA00023180"/>
    </source>
</evidence>
<dbReference type="Gene3D" id="2.10.70.10">
    <property type="entry name" value="Complement Module, domain 1"/>
    <property type="match status" value="2"/>
</dbReference>
<evidence type="ECO:0000256" key="13">
    <source>
        <dbReference type="RuleBase" id="RU363034"/>
    </source>
</evidence>
<dbReference type="PROSITE" id="PS50923">
    <property type="entry name" value="SUSHI"/>
    <property type="match status" value="2"/>
</dbReference>
<dbReference type="InterPro" id="IPR035976">
    <property type="entry name" value="Sushi/SCR/CCP_sf"/>
</dbReference>
<evidence type="ECO:0000256" key="11">
    <source>
        <dbReference type="ARBA" id="ARBA00029636"/>
    </source>
</evidence>
<dbReference type="PROSITE" id="PS50234">
    <property type="entry name" value="VWFA"/>
    <property type="match status" value="1"/>
</dbReference>
<dbReference type="Gene3D" id="3.40.50.410">
    <property type="entry name" value="von Willebrand factor, type A domain"/>
    <property type="match status" value="1"/>
</dbReference>
<evidence type="ECO:0000256" key="9">
    <source>
        <dbReference type="ARBA" id="ARBA00023157"/>
    </source>
</evidence>
<keyword evidence="13" id="KW-0645">Protease</keyword>
<keyword evidence="9 12" id="KW-1015">Disulfide bond</keyword>
<comment type="caution">
    <text evidence="17">The sequence shown here is derived from an EMBL/GenBank/DDBJ whole genome shotgun (WGS) entry which is preliminary data.</text>
</comment>
<dbReference type="SMART" id="SM00032">
    <property type="entry name" value="CCP"/>
    <property type="match status" value="2"/>
</dbReference>
<dbReference type="SUPFAM" id="SSF57535">
    <property type="entry name" value="Complement control module/SCR domain"/>
    <property type="match status" value="2"/>
</dbReference>
<feature type="non-terminal residue" evidence="17">
    <location>
        <position position="1"/>
    </location>
</feature>
<keyword evidence="4" id="KW-0399">Innate immunity</keyword>
<proteinExistence type="predicted"/>
<dbReference type="PANTHER" id="PTHR46393">
    <property type="entry name" value="SUSHI DOMAIN-CONTAINING PROTEIN"/>
    <property type="match status" value="1"/>
</dbReference>
<evidence type="ECO:0000259" key="14">
    <source>
        <dbReference type="PROSITE" id="PS50234"/>
    </source>
</evidence>
<organism evidence="17 18">
    <name type="scientific">Porites evermanni</name>
    <dbReference type="NCBI Taxonomy" id="104178"/>
    <lineage>
        <taxon>Eukaryota</taxon>
        <taxon>Metazoa</taxon>
        <taxon>Cnidaria</taxon>
        <taxon>Anthozoa</taxon>
        <taxon>Hexacorallia</taxon>
        <taxon>Scleractinia</taxon>
        <taxon>Fungiina</taxon>
        <taxon>Poritidae</taxon>
        <taxon>Porites</taxon>
    </lineage>
</organism>
<dbReference type="CDD" id="cd00033">
    <property type="entry name" value="CCP"/>
    <property type="match status" value="2"/>
</dbReference>
<dbReference type="InterPro" id="IPR009003">
    <property type="entry name" value="Peptidase_S1_PA"/>
</dbReference>
<dbReference type="Pfam" id="PF00092">
    <property type="entry name" value="VWA"/>
    <property type="match status" value="1"/>
</dbReference>
<evidence type="ECO:0000259" key="16">
    <source>
        <dbReference type="PROSITE" id="PS50923"/>
    </source>
</evidence>
<dbReference type="InterPro" id="IPR002035">
    <property type="entry name" value="VWF_A"/>
</dbReference>
<feature type="domain" description="Sushi" evidence="16">
    <location>
        <begin position="61"/>
        <end position="118"/>
    </location>
</feature>
<feature type="disulfide bond" evidence="12">
    <location>
        <begin position="89"/>
        <end position="116"/>
    </location>
</feature>
<dbReference type="PROSITE" id="PS00135">
    <property type="entry name" value="TRYPSIN_SER"/>
    <property type="match status" value="1"/>
</dbReference>
<evidence type="ECO:0000256" key="6">
    <source>
        <dbReference type="ARBA" id="ARBA00022729"/>
    </source>
</evidence>
<dbReference type="EMBL" id="CALNXI010000581">
    <property type="protein sequence ID" value="CAH3029587.1"/>
    <property type="molecule type" value="Genomic_DNA"/>
</dbReference>
<evidence type="ECO:0000256" key="2">
    <source>
        <dbReference type="ARBA" id="ARBA00001946"/>
    </source>
</evidence>
<feature type="domain" description="Peptidase S1" evidence="15">
    <location>
        <begin position="337"/>
        <end position="589"/>
    </location>
</feature>
<evidence type="ECO:0000256" key="4">
    <source>
        <dbReference type="ARBA" id="ARBA00022588"/>
    </source>
</evidence>
<dbReference type="Proteomes" id="UP001159427">
    <property type="component" value="Unassembled WGS sequence"/>
</dbReference>
<dbReference type="PANTHER" id="PTHR46393:SF7">
    <property type="entry name" value="COMPLEMENT C2"/>
    <property type="match status" value="1"/>
</dbReference>
<dbReference type="PRINTS" id="PR00722">
    <property type="entry name" value="CHYMOTRYPSIN"/>
</dbReference>
<dbReference type="Pfam" id="PF00089">
    <property type="entry name" value="Trypsin"/>
    <property type="match status" value="1"/>
</dbReference>
<dbReference type="InterPro" id="IPR018114">
    <property type="entry name" value="TRYPSIN_HIS"/>
</dbReference>
<dbReference type="SMART" id="SM00020">
    <property type="entry name" value="Tryp_SPc"/>
    <property type="match status" value="1"/>
</dbReference>
<evidence type="ECO:0000256" key="12">
    <source>
        <dbReference type="PROSITE-ProRule" id="PRU00302"/>
    </source>
</evidence>
<dbReference type="InterPro" id="IPR033116">
    <property type="entry name" value="TRYPSIN_SER"/>
</dbReference>
<evidence type="ECO:0000256" key="3">
    <source>
        <dbReference type="ARBA" id="ARBA00004241"/>
    </source>
</evidence>
<feature type="domain" description="Sushi" evidence="16">
    <location>
        <begin position="2"/>
        <end position="58"/>
    </location>
</feature>